<organism evidence="2 3">
    <name type="scientific">Cyclostephanos tholiformis</name>
    <dbReference type="NCBI Taxonomy" id="382380"/>
    <lineage>
        <taxon>Eukaryota</taxon>
        <taxon>Sar</taxon>
        <taxon>Stramenopiles</taxon>
        <taxon>Ochrophyta</taxon>
        <taxon>Bacillariophyta</taxon>
        <taxon>Coscinodiscophyceae</taxon>
        <taxon>Thalassiosirophycidae</taxon>
        <taxon>Stephanodiscales</taxon>
        <taxon>Stephanodiscaceae</taxon>
        <taxon>Cyclostephanos</taxon>
    </lineage>
</organism>
<keyword evidence="3" id="KW-1185">Reference proteome</keyword>
<feature type="transmembrane region" description="Helical" evidence="1">
    <location>
        <begin position="197"/>
        <end position="215"/>
    </location>
</feature>
<dbReference type="Gene3D" id="1.10.287.70">
    <property type="match status" value="1"/>
</dbReference>
<evidence type="ECO:0000313" key="3">
    <source>
        <dbReference type="Proteomes" id="UP001530377"/>
    </source>
</evidence>
<keyword evidence="1" id="KW-1133">Transmembrane helix</keyword>
<accession>A0ABD3R3C6</accession>
<gene>
    <name evidence="2" type="ORF">ACHAXA_006778</name>
</gene>
<keyword evidence="1" id="KW-0812">Transmembrane</keyword>
<dbReference type="AlphaFoldDB" id="A0ABD3R3C6"/>
<feature type="transmembrane region" description="Helical" evidence="1">
    <location>
        <begin position="317"/>
        <end position="339"/>
    </location>
</feature>
<comment type="caution">
    <text evidence="2">The sequence shown here is derived from an EMBL/GenBank/DDBJ whole genome shotgun (WGS) entry which is preliminary data.</text>
</comment>
<name>A0ABD3R3C6_9STRA</name>
<evidence type="ECO:0000313" key="2">
    <source>
        <dbReference type="EMBL" id="KAL3806752.1"/>
    </source>
</evidence>
<dbReference type="EMBL" id="JALLPB020000741">
    <property type="protein sequence ID" value="KAL3806752.1"/>
    <property type="molecule type" value="Genomic_DNA"/>
</dbReference>
<evidence type="ECO:0000256" key="1">
    <source>
        <dbReference type="SAM" id="Phobius"/>
    </source>
</evidence>
<proteinExistence type="predicted"/>
<feature type="transmembrane region" description="Helical" evidence="1">
    <location>
        <begin position="379"/>
        <end position="407"/>
    </location>
</feature>
<reference evidence="2 3" key="1">
    <citation type="submission" date="2024-10" db="EMBL/GenBank/DDBJ databases">
        <title>Updated reference genomes for cyclostephanoid diatoms.</title>
        <authorList>
            <person name="Roberts W.R."/>
            <person name="Alverson A.J."/>
        </authorList>
    </citation>
    <scope>NUCLEOTIDE SEQUENCE [LARGE SCALE GENOMIC DNA]</scope>
    <source>
        <strain evidence="2 3">AJA228-03</strain>
    </source>
</reference>
<sequence>MIGHRMILVANRLEAATLTAPDLIRGRRRQSTRQSPSAAAAAAVEVAREGEDGPPAETAEPPDDVVEVVVDATASSSLPLPDRRALFASRDRELICALSMRPRRGGSAIALDSSRRADGRGDDNDDRASLIAALSRHNLESMKRSMTAIPEVARLSTIVSDDEEEDKTKTTRPLVHGESVASSVGVIERMWPRIRTGWMLALSLVLYIAFGWAVYCLAPGNRLSAIDGYFESITIGYSVGMAPRNPLYQPDPWFSTWHILSGAALIAILLTKAGENVEEDASMNMFDALRRHEDYERKMRVENPLPTRVSAFVRYNAAYLMTIALWIMWMGFIVGWSIIATSGLDDPSQRWSFDRAQYFAVSLCSSAGSMSLPPDSPEWAYLLAGVSMMIGVPLMALAVSCVVIMMWQNQRFRRVHDAAWEPIKDVEMEALRSLQLMGEDETEMTKSGFVLLGLLRMGQDGGIIGYLSDAYDARGDSDGRVYDRGA</sequence>
<keyword evidence="1" id="KW-0472">Membrane</keyword>
<evidence type="ECO:0008006" key="4">
    <source>
        <dbReference type="Google" id="ProtNLM"/>
    </source>
</evidence>
<protein>
    <recommendedName>
        <fullName evidence="4">Potassium channel domain-containing protein</fullName>
    </recommendedName>
</protein>
<dbReference type="SUPFAM" id="SSF81324">
    <property type="entry name" value="Voltage-gated potassium channels"/>
    <property type="match status" value="1"/>
</dbReference>
<dbReference type="Proteomes" id="UP001530377">
    <property type="component" value="Unassembled WGS sequence"/>
</dbReference>